<evidence type="ECO:0000259" key="2">
    <source>
        <dbReference type="Pfam" id="PF07853"/>
    </source>
</evidence>
<feature type="domain" description="DUF1648" evidence="2">
    <location>
        <begin position="27"/>
        <end position="71"/>
    </location>
</feature>
<sequence>MSNQRPVLVIPESQLLQIINWGALAGIVALFGIALHGWLTLPDTIPVHFGIDGRANGWGSKKVIWLLPIVGLFMYGMLTVINRYPHTFNYVVRITEENALRQYQIACSMIIWLKFELVWLFAYIEWQMYNLATTENPTLGIWFGPVSVILIFATVAYWLSQSLMAR</sequence>
<organism evidence="3 4">
    <name type="scientific">Tolypothrix tenuis PCC 7101</name>
    <dbReference type="NCBI Taxonomy" id="231146"/>
    <lineage>
        <taxon>Bacteria</taxon>
        <taxon>Bacillati</taxon>
        <taxon>Cyanobacteriota</taxon>
        <taxon>Cyanophyceae</taxon>
        <taxon>Nostocales</taxon>
        <taxon>Tolypothrichaceae</taxon>
        <taxon>Tolypothrix</taxon>
    </lineage>
</organism>
<name>A0A1Z4MXY8_9CYAN</name>
<gene>
    <name evidence="3" type="ORF">NIES37_22580</name>
</gene>
<proteinExistence type="predicted"/>
<feature type="transmembrane region" description="Helical" evidence="1">
    <location>
        <begin position="103"/>
        <end position="124"/>
    </location>
</feature>
<keyword evidence="1" id="KW-0472">Membrane</keyword>
<evidence type="ECO:0000313" key="4">
    <source>
        <dbReference type="Proteomes" id="UP000218785"/>
    </source>
</evidence>
<keyword evidence="4" id="KW-1185">Reference proteome</keyword>
<keyword evidence="1" id="KW-1133">Transmembrane helix</keyword>
<feature type="transmembrane region" description="Helical" evidence="1">
    <location>
        <begin position="21"/>
        <end position="39"/>
    </location>
</feature>
<dbReference type="Pfam" id="PF07853">
    <property type="entry name" value="DUF1648"/>
    <property type="match status" value="1"/>
</dbReference>
<evidence type="ECO:0000313" key="3">
    <source>
        <dbReference type="EMBL" id="BAY98309.1"/>
    </source>
</evidence>
<dbReference type="AlphaFoldDB" id="A0A1Z4MXY8"/>
<dbReference type="EMBL" id="AP018248">
    <property type="protein sequence ID" value="BAY98309.1"/>
    <property type="molecule type" value="Genomic_DNA"/>
</dbReference>
<feature type="transmembrane region" description="Helical" evidence="1">
    <location>
        <begin position="63"/>
        <end position="82"/>
    </location>
</feature>
<feature type="transmembrane region" description="Helical" evidence="1">
    <location>
        <begin position="139"/>
        <end position="159"/>
    </location>
</feature>
<dbReference type="KEGG" id="ttq:NIES37_22580"/>
<evidence type="ECO:0000256" key="1">
    <source>
        <dbReference type="SAM" id="Phobius"/>
    </source>
</evidence>
<dbReference type="InterPro" id="IPR012867">
    <property type="entry name" value="DUF1648"/>
</dbReference>
<accession>A0A1Z4MXY8</accession>
<dbReference type="RefSeq" id="WP_096575624.1">
    <property type="nucleotide sequence ID" value="NZ_CAWNJS010000001.1"/>
</dbReference>
<reference evidence="3 4" key="1">
    <citation type="submission" date="2017-06" db="EMBL/GenBank/DDBJ databases">
        <title>Genome sequencing of cyanobaciteial culture collection at National Institute for Environmental Studies (NIES).</title>
        <authorList>
            <person name="Hirose Y."/>
            <person name="Shimura Y."/>
            <person name="Fujisawa T."/>
            <person name="Nakamura Y."/>
            <person name="Kawachi M."/>
        </authorList>
    </citation>
    <scope>NUCLEOTIDE SEQUENCE [LARGE SCALE GENOMIC DNA]</scope>
    <source>
        <strain evidence="3 4">NIES-37</strain>
    </source>
</reference>
<dbReference type="Proteomes" id="UP000218785">
    <property type="component" value="Chromosome"/>
</dbReference>
<protein>
    <recommendedName>
        <fullName evidence="2">DUF1648 domain-containing protein</fullName>
    </recommendedName>
</protein>
<keyword evidence="1" id="KW-0812">Transmembrane</keyword>